<reference evidence="4" key="1">
    <citation type="journal article" date="2023" name="Int. J. Syst. Evol. Microbiol.">
        <title>Mesoterricola silvestris gen. nov., sp. nov., Mesoterricola sediminis sp. nov., Geothrix oryzae sp. nov., Geothrix edaphica sp. nov., Geothrix rubra sp. nov., and Geothrix limicola sp. nov., six novel members of Acidobacteriota isolated from soils.</title>
        <authorList>
            <person name="Itoh H."/>
            <person name="Sugisawa Y."/>
            <person name="Mise K."/>
            <person name="Xu Z."/>
            <person name="Kuniyasu M."/>
            <person name="Ushijima N."/>
            <person name="Kawano K."/>
            <person name="Kobayashi E."/>
            <person name="Shiratori Y."/>
            <person name="Masuda Y."/>
            <person name="Senoo K."/>
        </authorList>
    </citation>
    <scope>NUCLEOTIDE SEQUENCE</scope>
    <source>
        <strain evidence="4">W786</strain>
    </source>
</reference>
<organism evidence="4 5">
    <name type="scientific">Mesoterricola sediminis</name>
    <dbReference type="NCBI Taxonomy" id="2927980"/>
    <lineage>
        <taxon>Bacteria</taxon>
        <taxon>Pseudomonadati</taxon>
        <taxon>Acidobacteriota</taxon>
        <taxon>Holophagae</taxon>
        <taxon>Holophagales</taxon>
        <taxon>Holophagaceae</taxon>
        <taxon>Mesoterricola</taxon>
    </lineage>
</organism>
<keyword evidence="5" id="KW-1185">Reference proteome</keyword>
<sequence>MDGLKQVVLAGGTGLVGRHLRAALAAAGTRVTLLTRNPAATPGAVGWDALPGVLEGADAVINLAGEGIADQRWSPDRKRALIDSRVDSTRRITAALAQAAAPPPVLVNASATGFYGNRDDRPVDESAPSGTGFLAEVCRAWEAAADTAPAGVRVVKLRIGVVLARDGGALSKMALPVRLFQGAKLGDGRQGLSWIHIDDLVAMVLEAARNPAWAGAVNAVAPAPLSNEAFTRALARTLHRPVLPVPAFLTRAAVKLLVGEMADEMLLGGVHVVPARAQALGFTFRYPHVDAALPGLLT</sequence>
<dbReference type="PANTHER" id="PTHR11092">
    <property type="entry name" value="SUGAR NUCLEOTIDE EPIMERASE RELATED"/>
    <property type="match status" value="1"/>
</dbReference>
<dbReference type="Proteomes" id="UP001228113">
    <property type="component" value="Chromosome"/>
</dbReference>
<dbReference type="InterPro" id="IPR036291">
    <property type="entry name" value="NAD(P)-bd_dom_sf"/>
</dbReference>
<dbReference type="InterPro" id="IPR010099">
    <property type="entry name" value="SDR39U1"/>
</dbReference>
<dbReference type="SUPFAM" id="SSF51735">
    <property type="entry name" value="NAD(P)-binding Rossmann-fold domains"/>
    <property type="match status" value="1"/>
</dbReference>
<accession>A0AA48GVJ5</accession>
<name>A0AA48GVJ5_9BACT</name>
<dbReference type="PANTHER" id="PTHR11092:SF0">
    <property type="entry name" value="EPIMERASE FAMILY PROTEIN SDR39U1"/>
    <property type="match status" value="1"/>
</dbReference>
<dbReference type="KEGG" id="msea:METESE_20120"/>
<dbReference type="InterPro" id="IPR001509">
    <property type="entry name" value="Epimerase_deHydtase"/>
</dbReference>
<evidence type="ECO:0000313" key="5">
    <source>
        <dbReference type="Proteomes" id="UP001228113"/>
    </source>
</evidence>
<evidence type="ECO:0000259" key="3">
    <source>
        <dbReference type="Pfam" id="PF08338"/>
    </source>
</evidence>
<protein>
    <submittedName>
        <fullName evidence="4">Epimerase</fullName>
    </submittedName>
</protein>
<dbReference type="Pfam" id="PF01370">
    <property type="entry name" value="Epimerase"/>
    <property type="match status" value="1"/>
</dbReference>
<dbReference type="RefSeq" id="WP_243330387.1">
    <property type="nucleotide sequence ID" value="NZ_AP027081.1"/>
</dbReference>
<proteinExistence type="inferred from homology"/>
<evidence type="ECO:0000256" key="1">
    <source>
        <dbReference type="ARBA" id="ARBA00009353"/>
    </source>
</evidence>
<dbReference type="AlphaFoldDB" id="A0AA48GVJ5"/>
<feature type="domain" description="NAD-dependent epimerase/dehydratase" evidence="2">
    <location>
        <begin position="7"/>
        <end position="212"/>
    </location>
</feature>
<gene>
    <name evidence="4" type="ORF">METESE_20120</name>
</gene>
<dbReference type="InterPro" id="IPR013549">
    <property type="entry name" value="DUF1731"/>
</dbReference>
<dbReference type="NCBIfam" id="TIGR01777">
    <property type="entry name" value="yfcH"/>
    <property type="match status" value="1"/>
</dbReference>
<feature type="domain" description="DUF1731" evidence="3">
    <location>
        <begin position="252"/>
        <end position="293"/>
    </location>
</feature>
<dbReference type="Gene3D" id="3.40.50.720">
    <property type="entry name" value="NAD(P)-binding Rossmann-like Domain"/>
    <property type="match status" value="1"/>
</dbReference>
<evidence type="ECO:0000259" key="2">
    <source>
        <dbReference type="Pfam" id="PF01370"/>
    </source>
</evidence>
<evidence type="ECO:0000313" key="4">
    <source>
        <dbReference type="EMBL" id="BDU77054.1"/>
    </source>
</evidence>
<dbReference type="Pfam" id="PF08338">
    <property type="entry name" value="DUF1731"/>
    <property type="match status" value="1"/>
</dbReference>
<dbReference type="EMBL" id="AP027081">
    <property type="protein sequence ID" value="BDU77054.1"/>
    <property type="molecule type" value="Genomic_DNA"/>
</dbReference>
<comment type="similarity">
    <text evidence="1">Belongs to the NAD(P)-dependent epimerase/dehydratase family. SDR39U1 subfamily.</text>
</comment>